<comment type="caution">
    <text evidence="2">The sequence shown here is derived from an EMBL/GenBank/DDBJ whole genome shotgun (WGS) entry which is preliminary data.</text>
</comment>
<proteinExistence type="predicted"/>
<evidence type="ECO:0000256" key="1">
    <source>
        <dbReference type="SAM" id="SignalP"/>
    </source>
</evidence>
<evidence type="ECO:0008006" key="4">
    <source>
        <dbReference type="Google" id="ProtNLM"/>
    </source>
</evidence>
<dbReference type="RefSeq" id="WP_332864041.1">
    <property type="nucleotide sequence ID" value="NZ_JBAFSM010000008.1"/>
</dbReference>
<feature type="chain" id="PRO_5043376170" description="PEP-CTERM sorting domain-containing protein" evidence="1">
    <location>
        <begin position="24"/>
        <end position="243"/>
    </location>
</feature>
<feature type="signal peptide" evidence="1">
    <location>
        <begin position="1"/>
        <end position="23"/>
    </location>
</feature>
<dbReference type="EMBL" id="JBAFSM010000008">
    <property type="protein sequence ID" value="MEG3436582.1"/>
    <property type="molecule type" value="Genomic_DNA"/>
</dbReference>
<evidence type="ECO:0000313" key="3">
    <source>
        <dbReference type="Proteomes" id="UP001328733"/>
    </source>
</evidence>
<gene>
    <name evidence="2" type="ORF">V0288_05570</name>
</gene>
<reference evidence="2 3" key="1">
    <citation type="submission" date="2024-01" db="EMBL/GenBank/DDBJ databases">
        <title>Genomic insights into the taxonomy and metabolism of the cyanobacterium Pannus brasiliensis CCIBt3594.</title>
        <authorList>
            <person name="Machado M."/>
            <person name="Botero N.B."/>
            <person name="Andreote A.P.D."/>
            <person name="Feitosa A.M.T."/>
            <person name="Popin R."/>
            <person name="Sivonen K."/>
            <person name="Fiore M.F."/>
        </authorList>
    </citation>
    <scope>NUCLEOTIDE SEQUENCE [LARGE SCALE GENOMIC DNA]</scope>
    <source>
        <strain evidence="2 3">CCIBt3594</strain>
    </source>
</reference>
<protein>
    <recommendedName>
        <fullName evidence="4">PEP-CTERM sorting domain-containing protein</fullName>
    </recommendedName>
</protein>
<keyword evidence="3" id="KW-1185">Reference proteome</keyword>
<evidence type="ECO:0000313" key="2">
    <source>
        <dbReference type="EMBL" id="MEG3436582.1"/>
    </source>
</evidence>
<keyword evidence="1" id="KW-0732">Signal</keyword>
<dbReference type="Proteomes" id="UP001328733">
    <property type="component" value="Unassembled WGS sequence"/>
</dbReference>
<sequence>MLRKFAFLGGGMASIALATLSIAVDQPAARAACLIADGSSYTDRPYNQADVIASFAGSNCTAVTLTQDTTFYRYYSFPLSPNVNKGRYLTSDFFDLNSEAIVKLALYPFPPNVQFQNFAYFREEVLVTAGTTLYQGIAGPQPVSDPNSCYAGGASQFFYDGPNVSNNSNITFTYDADLTRDTRYINPYGVGDPCGIQVPEPSPISSVGAIAALGFAAVFHRSLTAPKRRKKSFPAIERISVKR</sequence>
<accession>A0AAW9QRM5</accession>
<dbReference type="AlphaFoldDB" id="A0AAW9QRM5"/>
<name>A0AAW9QRM5_9CHRO</name>
<organism evidence="2 3">
    <name type="scientific">Pannus brasiliensis CCIBt3594</name>
    <dbReference type="NCBI Taxonomy" id="1427578"/>
    <lineage>
        <taxon>Bacteria</taxon>
        <taxon>Bacillati</taxon>
        <taxon>Cyanobacteriota</taxon>
        <taxon>Cyanophyceae</taxon>
        <taxon>Oscillatoriophycideae</taxon>
        <taxon>Chroococcales</taxon>
        <taxon>Microcystaceae</taxon>
        <taxon>Pannus</taxon>
    </lineage>
</organism>